<keyword evidence="2" id="KW-1185">Reference proteome</keyword>
<dbReference type="STRING" id="682795.AciX8_3310"/>
<organism evidence="1 2">
    <name type="scientific">Granulicella mallensis (strain ATCC BAA-1857 / DSM 23137 / MP5ACTX8)</name>
    <dbReference type="NCBI Taxonomy" id="682795"/>
    <lineage>
        <taxon>Bacteria</taxon>
        <taxon>Pseudomonadati</taxon>
        <taxon>Acidobacteriota</taxon>
        <taxon>Terriglobia</taxon>
        <taxon>Terriglobales</taxon>
        <taxon>Acidobacteriaceae</taxon>
        <taxon>Granulicella</taxon>
    </lineage>
</organism>
<dbReference type="AlphaFoldDB" id="G8NUR8"/>
<sequence>MDAKRGTNISIALCVRGIVRMHDRFELVVAIVAG</sequence>
<name>G8NUR8_GRAMM</name>
<reference evidence="1 2" key="1">
    <citation type="submission" date="2011-11" db="EMBL/GenBank/DDBJ databases">
        <title>Complete sequence of Granulicella mallensis MP5ACTX8.</title>
        <authorList>
            <consortium name="US DOE Joint Genome Institute"/>
            <person name="Lucas S."/>
            <person name="Copeland A."/>
            <person name="Lapidus A."/>
            <person name="Cheng J.-F."/>
            <person name="Goodwin L."/>
            <person name="Pitluck S."/>
            <person name="Peters L."/>
            <person name="Lu M."/>
            <person name="Detter J.C."/>
            <person name="Han C."/>
            <person name="Tapia R."/>
            <person name="Land M."/>
            <person name="Hauser L."/>
            <person name="Kyrpides N."/>
            <person name="Ivanova N."/>
            <person name="Mikhailova N."/>
            <person name="Pagani I."/>
            <person name="Rawat S."/>
            <person name="Mannisto M."/>
            <person name="Haggblom M."/>
            <person name="Woyke T."/>
        </authorList>
    </citation>
    <scope>NUCLEOTIDE SEQUENCE [LARGE SCALE GENOMIC DNA]</scope>
    <source>
        <strain evidence="2">ATCC BAA-1857 / DSM 23137 / MP5ACTX8</strain>
    </source>
</reference>
<proteinExistence type="predicted"/>
<accession>G8NUR8</accession>
<dbReference type="HOGENOM" id="CLU_3374014_0_0_0"/>
<dbReference type="Proteomes" id="UP000007113">
    <property type="component" value="Chromosome"/>
</dbReference>
<dbReference type="EMBL" id="CP003130">
    <property type="protein sequence ID" value="AEU37608.1"/>
    <property type="molecule type" value="Genomic_DNA"/>
</dbReference>
<gene>
    <name evidence="1" type="ordered locus">AciX8_3310</name>
</gene>
<evidence type="ECO:0000313" key="1">
    <source>
        <dbReference type="EMBL" id="AEU37608.1"/>
    </source>
</evidence>
<dbReference type="KEGG" id="gma:AciX8_3310"/>
<evidence type="ECO:0000313" key="2">
    <source>
        <dbReference type="Proteomes" id="UP000007113"/>
    </source>
</evidence>
<protein>
    <submittedName>
        <fullName evidence="1">Uncharacterized protein</fullName>
    </submittedName>
</protein>